<dbReference type="RefSeq" id="WP_062543429.1">
    <property type="nucleotide sequence ID" value="NZ_CP012643.1"/>
</dbReference>
<evidence type="ECO:0000313" key="1">
    <source>
        <dbReference type="EMBL" id="ALI98997.1"/>
    </source>
</evidence>
<dbReference type="AlphaFoldDB" id="A0A0P0CBH8"/>
<evidence type="ECO:0000313" key="2">
    <source>
        <dbReference type="Proteomes" id="UP000061382"/>
    </source>
</evidence>
<dbReference type="Proteomes" id="UP000061382">
    <property type="component" value="Chromosome"/>
</dbReference>
<dbReference type="OrthoDB" id="892848at2"/>
<evidence type="ECO:0008006" key="3">
    <source>
        <dbReference type="Google" id="ProtNLM"/>
    </source>
</evidence>
<dbReference type="EMBL" id="CP012643">
    <property type="protein sequence ID" value="ALI98997.1"/>
    <property type="molecule type" value="Genomic_DNA"/>
</dbReference>
<protein>
    <recommendedName>
        <fullName evidence="3">Outer membrane protein beta-barrel domain-containing protein</fullName>
    </recommendedName>
</protein>
<accession>A0A0P0CBH8</accession>
<gene>
    <name evidence="1" type="ORF">DC20_08445</name>
</gene>
<proteinExistence type="predicted"/>
<keyword evidence="2" id="KW-1185">Reference proteome</keyword>
<sequence>MKHVNHLRTLLLKTAFVGFFFLFVLQDATAQHRYPNHFRTGVGFAYILDDDNSGALFSQQYTREITDHLHFALSGEYLSSSRYDKQSSIFTSRKAFVMFDASVFYDLVETKKYTIKLGAGPAIRRRSEVNLTRGEVPEGTITTPGRNSDEVFVHIREKDFGGKAVFETDFFNDNRLFFGMRAAGYFYKQGTNIFALGLNMGYSF</sequence>
<organism evidence="1 2">
    <name type="scientific">Rufibacter tibetensis</name>
    <dbReference type="NCBI Taxonomy" id="512763"/>
    <lineage>
        <taxon>Bacteria</taxon>
        <taxon>Pseudomonadati</taxon>
        <taxon>Bacteroidota</taxon>
        <taxon>Cytophagia</taxon>
        <taxon>Cytophagales</taxon>
        <taxon>Hymenobacteraceae</taxon>
        <taxon>Rufibacter</taxon>
    </lineage>
</organism>
<dbReference type="KEGG" id="rti:DC20_08445"/>
<dbReference type="PATRIC" id="fig|512763.3.peg.1859"/>
<name>A0A0P0CBH8_9BACT</name>
<reference evidence="1 2" key="1">
    <citation type="submission" date="2015-08" db="EMBL/GenBank/DDBJ databases">
        <title>Complete genome sequence of Rufibacter tibetensis strain 1351t, a radiation-resistant bacterium from tibet plateau.</title>
        <authorList>
            <person name="Dai J."/>
        </authorList>
    </citation>
    <scope>NUCLEOTIDE SEQUENCE [LARGE SCALE GENOMIC DNA]</scope>
    <source>
        <strain evidence="1 2">1351</strain>
    </source>
</reference>